<evidence type="ECO:0000259" key="5">
    <source>
        <dbReference type="PROSITE" id="PS50043"/>
    </source>
</evidence>
<dbReference type="InterPro" id="IPR036388">
    <property type="entry name" value="WH-like_DNA-bd_sf"/>
</dbReference>
<evidence type="ECO:0000256" key="3">
    <source>
        <dbReference type="ARBA" id="ARBA00023163"/>
    </source>
</evidence>
<proteinExistence type="predicted"/>
<dbReference type="CDD" id="cd06170">
    <property type="entry name" value="LuxR_C_like"/>
    <property type="match status" value="1"/>
</dbReference>
<dbReference type="Gene3D" id="3.40.50.2300">
    <property type="match status" value="1"/>
</dbReference>
<dbReference type="InterPro" id="IPR011006">
    <property type="entry name" value="CheY-like_superfamily"/>
</dbReference>
<dbReference type="SUPFAM" id="SSF46894">
    <property type="entry name" value="C-terminal effector domain of the bipartite response regulators"/>
    <property type="match status" value="1"/>
</dbReference>
<dbReference type="Pfam" id="PF00072">
    <property type="entry name" value="Response_reg"/>
    <property type="match status" value="1"/>
</dbReference>
<evidence type="ECO:0000256" key="1">
    <source>
        <dbReference type="ARBA" id="ARBA00023015"/>
    </source>
</evidence>
<evidence type="ECO:0000259" key="6">
    <source>
        <dbReference type="PROSITE" id="PS50110"/>
    </source>
</evidence>
<dbReference type="InterPro" id="IPR001789">
    <property type="entry name" value="Sig_transdc_resp-reg_receiver"/>
</dbReference>
<name>A0ABW3H814_9SPHN</name>
<keyword evidence="1" id="KW-0805">Transcription regulation</keyword>
<gene>
    <name evidence="7" type="ORF">ACFQ1E_14025</name>
</gene>
<protein>
    <submittedName>
        <fullName evidence="7">Response regulator transcription factor</fullName>
    </submittedName>
</protein>
<dbReference type="Proteomes" id="UP001596977">
    <property type="component" value="Unassembled WGS sequence"/>
</dbReference>
<dbReference type="PRINTS" id="PR00038">
    <property type="entry name" value="HTHLUXR"/>
</dbReference>
<dbReference type="RefSeq" id="WP_264945273.1">
    <property type="nucleotide sequence ID" value="NZ_JAPDRA010000007.1"/>
</dbReference>
<evidence type="ECO:0000313" key="8">
    <source>
        <dbReference type="Proteomes" id="UP001596977"/>
    </source>
</evidence>
<accession>A0ABW3H814</accession>
<sequence length="206" mass="22389">MTTERLVHIVDDDASVRRAAALLLRTQGYLVESHASGVAFLDKVKDSRPGCVLLDVRMPEVDGIGVLEQLGKTEFDWPVIIMTAHGDIATAVAAMRLGARNFIEKPFEEDTLLLALDDGFALLSRKDELDLTVAAAMARLECLTPREREVLDGLAAGQTNKMIALDLGISPRTVEIHRANLMDKLGVQTLPQALRIALVVELGGHS</sequence>
<dbReference type="PANTHER" id="PTHR44688:SF16">
    <property type="entry name" value="DNA-BINDING TRANSCRIPTIONAL ACTIVATOR DEVR_DOSR"/>
    <property type="match status" value="1"/>
</dbReference>
<comment type="caution">
    <text evidence="7">The sequence shown here is derived from an EMBL/GenBank/DDBJ whole genome shotgun (WGS) entry which is preliminary data.</text>
</comment>
<keyword evidence="3" id="KW-0804">Transcription</keyword>
<evidence type="ECO:0000256" key="4">
    <source>
        <dbReference type="PROSITE-ProRule" id="PRU00169"/>
    </source>
</evidence>
<feature type="domain" description="HTH luxR-type" evidence="5">
    <location>
        <begin position="136"/>
        <end position="201"/>
    </location>
</feature>
<reference evidence="8" key="1">
    <citation type="journal article" date="2019" name="Int. J. Syst. Evol. Microbiol.">
        <title>The Global Catalogue of Microorganisms (GCM) 10K type strain sequencing project: providing services to taxonomists for standard genome sequencing and annotation.</title>
        <authorList>
            <consortium name="The Broad Institute Genomics Platform"/>
            <consortium name="The Broad Institute Genome Sequencing Center for Infectious Disease"/>
            <person name="Wu L."/>
            <person name="Ma J."/>
        </authorList>
    </citation>
    <scope>NUCLEOTIDE SEQUENCE [LARGE SCALE GENOMIC DNA]</scope>
    <source>
        <strain evidence="8">CCUG 62982</strain>
    </source>
</reference>
<dbReference type="SUPFAM" id="SSF52172">
    <property type="entry name" value="CheY-like"/>
    <property type="match status" value="1"/>
</dbReference>
<dbReference type="PROSITE" id="PS50110">
    <property type="entry name" value="RESPONSE_REGULATORY"/>
    <property type="match status" value="1"/>
</dbReference>
<dbReference type="SMART" id="SM00448">
    <property type="entry name" value="REC"/>
    <property type="match status" value="1"/>
</dbReference>
<dbReference type="PROSITE" id="PS00622">
    <property type="entry name" value="HTH_LUXR_1"/>
    <property type="match status" value="1"/>
</dbReference>
<dbReference type="EMBL" id="JBHTJG010000007">
    <property type="protein sequence ID" value="MFD0947464.1"/>
    <property type="molecule type" value="Genomic_DNA"/>
</dbReference>
<feature type="domain" description="Response regulatory" evidence="6">
    <location>
        <begin position="6"/>
        <end position="120"/>
    </location>
</feature>
<dbReference type="InterPro" id="IPR016032">
    <property type="entry name" value="Sig_transdc_resp-reg_C-effctor"/>
</dbReference>
<dbReference type="Pfam" id="PF00196">
    <property type="entry name" value="GerE"/>
    <property type="match status" value="1"/>
</dbReference>
<evidence type="ECO:0000313" key="7">
    <source>
        <dbReference type="EMBL" id="MFD0947464.1"/>
    </source>
</evidence>
<dbReference type="Gene3D" id="1.10.10.10">
    <property type="entry name" value="Winged helix-like DNA-binding domain superfamily/Winged helix DNA-binding domain"/>
    <property type="match status" value="1"/>
</dbReference>
<dbReference type="PANTHER" id="PTHR44688">
    <property type="entry name" value="DNA-BINDING TRANSCRIPTIONAL ACTIVATOR DEVR_DOSR"/>
    <property type="match status" value="1"/>
</dbReference>
<dbReference type="SMART" id="SM00421">
    <property type="entry name" value="HTH_LUXR"/>
    <property type="match status" value="1"/>
</dbReference>
<evidence type="ECO:0000256" key="2">
    <source>
        <dbReference type="ARBA" id="ARBA00023125"/>
    </source>
</evidence>
<dbReference type="PROSITE" id="PS50043">
    <property type="entry name" value="HTH_LUXR_2"/>
    <property type="match status" value="1"/>
</dbReference>
<keyword evidence="8" id="KW-1185">Reference proteome</keyword>
<dbReference type="InterPro" id="IPR000792">
    <property type="entry name" value="Tscrpt_reg_LuxR_C"/>
</dbReference>
<feature type="modified residue" description="4-aspartylphosphate" evidence="4">
    <location>
        <position position="55"/>
    </location>
</feature>
<organism evidence="7 8">
    <name type="scientific">Sphingomonas canadensis</name>
    <dbReference type="NCBI Taxonomy" id="1219257"/>
    <lineage>
        <taxon>Bacteria</taxon>
        <taxon>Pseudomonadati</taxon>
        <taxon>Pseudomonadota</taxon>
        <taxon>Alphaproteobacteria</taxon>
        <taxon>Sphingomonadales</taxon>
        <taxon>Sphingomonadaceae</taxon>
        <taxon>Sphingomonas</taxon>
    </lineage>
</organism>
<keyword evidence="4" id="KW-0597">Phosphoprotein</keyword>
<keyword evidence="2" id="KW-0238">DNA-binding</keyword>